<name>A0ABR5AKD2_9BACL</name>
<organism evidence="3 4">
    <name type="scientific">Gordoniibacillus kamchatkensis</name>
    <dbReference type="NCBI Taxonomy" id="1590651"/>
    <lineage>
        <taxon>Bacteria</taxon>
        <taxon>Bacillati</taxon>
        <taxon>Bacillota</taxon>
        <taxon>Bacilli</taxon>
        <taxon>Bacillales</taxon>
        <taxon>Paenibacillaceae</taxon>
        <taxon>Gordoniibacillus</taxon>
    </lineage>
</organism>
<dbReference type="SMART" id="SM00347">
    <property type="entry name" value="HTH_MARR"/>
    <property type="match status" value="1"/>
</dbReference>
<dbReference type="PANTHER" id="PTHR33164">
    <property type="entry name" value="TRANSCRIPTIONAL REGULATOR, MARR FAMILY"/>
    <property type="match status" value="1"/>
</dbReference>
<accession>A0ABR5AKD2</accession>
<feature type="domain" description="HTH marR-type" evidence="2">
    <location>
        <begin position="7"/>
        <end position="129"/>
    </location>
</feature>
<dbReference type="Proteomes" id="UP000031967">
    <property type="component" value="Unassembled WGS sequence"/>
</dbReference>
<dbReference type="Pfam" id="PF12802">
    <property type="entry name" value="MarR_2"/>
    <property type="match status" value="1"/>
</dbReference>
<keyword evidence="1" id="KW-0238">DNA-binding</keyword>
<reference evidence="3 4" key="1">
    <citation type="submission" date="2014-12" db="EMBL/GenBank/DDBJ databases">
        <title>Draft genome sequence of Paenibacillus kamchatkensis strain B-2647.</title>
        <authorList>
            <person name="Karlyshev A.V."/>
            <person name="Kudryashova E.B."/>
        </authorList>
    </citation>
    <scope>NUCLEOTIDE SEQUENCE [LARGE SCALE GENOMIC DNA]</scope>
    <source>
        <strain evidence="3 4">VKM B-2647</strain>
    </source>
</reference>
<evidence type="ECO:0000313" key="3">
    <source>
        <dbReference type="EMBL" id="KIL40990.1"/>
    </source>
</evidence>
<dbReference type="InterPro" id="IPR036388">
    <property type="entry name" value="WH-like_DNA-bd_sf"/>
</dbReference>
<gene>
    <name evidence="3" type="ORF">SD70_10260</name>
</gene>
<dbReference type="InterPro" id="IPR036390">
    <property type="entry name" value="WH_DNA-bd_sf"/>
</dbReference>
<dbReference type="PANTHER" id="PTHR33164:SF43">
    <property type="entry name" value="HTH-TYPE TRANSCRIPTIONAL REPRESSOR YETL"/>
    <property type="match status" value="1"/>
</dbReference>
<dbReference type="Gene3D" id="1.10.10.10">
    <property type="entry name" value="Winged helix-like DNA-binding domain superfamily/Winged helix DNA-binding domain"/>
    <property type="match status" value="1"/>
</dbReference>
<dbReference type="EMBL" id="JXAK01000014">
    <property type="protein sequence ID" value="KIL40990.1"/>
    <property type="molecule type" value="Genomic_DNA"/>
</dbReference>
<dbReference type="SUPFAM" id="SSF46785">
    <property type="entry name" value="Winged helix' DNA-binding domain"/>
    <property type="match status" value="1"/>
</dbReference>
<dbReference type="PROSITE" id="PS50995">
    <property type="entry name" value="HTH_MARR_2"/>
    <property type="match status" value="1"/>
</dbReference>
<evidence type="ECO:0000313" key="4">
    <source>
        <dbReference type="Proteomes" id="UP000031967"/>
    </source>
</evidence>
<protein>
    <submittedName>
        <fullName evidence="3">MarR family transcriptional regulator</fullName>
    </submittedName>
</protein>
<proteinExistence type="predicted"/>
<dbReference type="InterPro" id="IPR000835">
    <property type="entry name" value="HTH_MarR-typ"/>
</dbReference>
<comment type="caution">
    <text evidence="3">The sequence shown here is derived from an EMBL/GenBank/DDBJ whole genome shotgun (WGS) entry which is preliminary data.</text>
</comment>
<evidence type="ECO:0000259" key="2">
    <source>
        <dbReference type="PROSITE" id="PS50995"/>
    </source>
</evidence>
<dbReference type="RefSeq" id="WP_041047464.1">
    <property type="nucleotide sequence ID" value="NZ_JXAK01000014.1"/>
</dbReference>
<dbReference type="InterPro" id="IPR039422">
    <property type="entry name" value="MarR/SlyA-like"/>
</dbReference>
<keyword evidence="4" id="KW-1185">Reference proteome</keyword>
<evidence type="ECO:0000256" key="1">
    <source>
        <dbReference type="ARBA" id="ARBA00023125"/>
    </source>
</evidence>
<sequence>MTKKMMDKAVYEQLADFRYRLRKFIHFSEQAARRNGLTPQSHQLLLAIMGYPGRDYVTPTELAERLQLTHHACVGLIDRCERQGLVERKPNPEDGRSIYIHLSPEGRRLLETLSEIHWEELNRIGLWNK</sequence>
<dbReference type="PRINTS" id="PR00598">
    <property type="entry name" value="HTHMARR"/>
</dbReference>